<dbReference type="RefSeq" id="WP_067135408.1">
    <property type="nucleotide sequence ID" value="NZ_KQ948229.1"/>
</dbReference>
<gene>
    <name evidence="1" type="ORF">AQI95_38990</name>
</gene>
<evidence type="ECO:0000313" key="1">
    <source>
        <dbReference type="EMBL" id="KUM99504.1"/>
    </source>
</evidence>
<protein>
    <submittedName>
        <fullName evidence="1">Uncharacterized protein</fullName>
    </submittedName>
</protein>
<proteinExistence type="predicted"/>
<evidence type="ECO:0000313" key="2">
    <source>
        <dbReference type="Proteomes" id="UP000053127"/>
    </source>
</evidence>
<keyword evidence="2" id="KW-1185">Reference proteome</keyword>
<comment type="caution">
    <text evidence="1">The sequence shown here is derived from an EMBL/GenBank/DDBJ whole genome shotgun (WGS) entry which is preliminary data.</text>
</comment>
<dbReference type="STRING" id="67386.AQI95_38990"/>
<sequence>MCTTDKPSTPQPGWDPGRPEWDSGLLGTWSLRSIRELNTDGTLLAEPYGRQPAGRLHYGPAHQVAVVIPGHADAPAVAYIGDYEAETAGLLRHIVRVGLPPFTEDQVRWARLDGDFLVLSTDRDGRRRTELRWARA</sequence>
<dbReference type="EMBL" id="LMWN01000063">
    <property type="protein sequence ID" value="KUM99504.1"/>
    <property type="molecule type" value="Genomic_DNA"/>
</dbReference>
<name>A0A101NUB0_9ACTN</name>
<organism evidence="1 2">
    <name type="scientific">Streptomyces yokosukanensis</name>
    <dbReference type="NCBI Taxonomy" id="67386"/>
    <lineage>
        <taxon>Bacteria</taxon>
        <taxon>Bacillati</taxon>
        <taxon>Actinomycetota</taxon>
        <taxon>Actinomycetes</taxon>
        <taxon>Kitasatosporales</taxon>
        <taxon>Streptomycetaceae</taxon>
        <taxon>Streptomyces</taxon>
    </lineage>
</organism>
<dbReference type="OrthoDB" id="4151454at2"/>
<accession>A0A101NUB0</accession>
<reference evidence="1 2" key="1">
    <citation type="submission" date="2015-10" db="EMBL/GenBank/DDBJ databases">
        <title>Draft genome sequence of Streptomyces yokosukanensis DSM 40224, type strain for the species Streptomyces yokosukanensis.</title>
        <authorList>
            <person name="Ruckert C."/>
            <person name="Winkler A."/>
            <person name="Kalinowski J."/>
            <person name="Kampfer P."/>
            <person name="Glaeser S."/>
        </authorList>
    </citation>
    <scope>NUCLEOTIDE SEQUENCE [LARGE SCALE GENOMIC DNA]</scope>
    <source>
        <strain evidence="1 2">DSM 40224</strain>
    </source>
</reference>
<dbReference type="Proteomes" id="UP000053127">
    <property type="component" value="Unassembled WGS sequence"/>
</dbReference>
<dbReference type="AlphaFoldDB" id="A0A101NUB0"/>